<protein>
    <submittedName>
        <fullName evidence="4">SRPBCC domain-containing protein</fullName>
    </submittedName>
</protein>
<proteinExistence type="inferred from homology"/>
<comment type="similarity">
    <text evidence="1">Belongs to the AHA1 family.</text>
</comment>
<evidence type="ECO:0000259" key="3">
    <source>
        <dbReference type="Pfam" id="PF08327"/>
    </source>
</evidence>
<dbReference type="Gene3D" id="3.30.530.20">
    <property type="match status" value="1"/>
</dbReference>
<feature type="domain" description="Activator of Hsp90 ATPase homologue 1/2-like C-terminal" evidence="3">
    <location>
        <begin position="45"/>
        <end position="157"/>
    </location>
</feature>
<dbReference type="RefSeq" id="WP_344482815.1">
    <property type="nucleotide sequence ID" value="NZ_BAAASB010000019.1"/>
</dbReference>
<accession>A0ABW0ATT4</accession>
<keyword evidence="5" id="KW-1185">Reference proteome</keyword>
<feature type="compositionally biased region" description="Basic and acidic residues" evidence="2">
    <location>
        <begin position="1"/>
        <end position="16"/>
    </location>
</feature>
<feature type="region of interest" description="Disordered" evidence="2">
    <location>
        <begin position="1"/>
        <end position="32"/>
    </location>
</feature>
<feature type="region of interest" description="Disordered" evidence="2">
    <location>
        <begin position="195"/>
        <end position="230"/>
    </location>
</feature>
<dbReference type="Proteomes" id="UP001596160">
    <property type="component" value="Unassembled WGS sequence"/>
</dbReference>
<reference evidence="5" key="1">
    <citation type="journal article" date="2019" name="Int. J. Syst. Evol. Microbiol.">
        <title>The Global Catalogue of Microorganisms (GCM) 10K type strain sequencing project: providing services to taxonomists for standard genome sequencing and annotation.</title>
        <authorList>
            <consortium name="The Broad Institute Genomics Platform"/>
            <consortium name="The Broad Institute Genome Sequencing Center for Infectious Disease"/>
            <person name="Wu L."/>
            <person name="Ma J."/>
        </authorList>
    </citation>
    <scope>NUCLEOTIDE SEQUENCE [LARGE SCALE GENOMIC DNA]</scope>
    <source>
        <strain evidence="5">PCU 266</strain>
    </source>
</reference>
<dbReference type="InterPro" id="IPR023393">
    <property type="entry name" value="START-like_dom_sf"/>
</dbReference>
<dbReference type="SUPFAM" id="SSF55961">
    <property type="entry name" value="Bet v1-like"/>
    <property type="match status" value="1"/>
</dbReference>
<gene>
    <name evidence="4" type="ORF">ACFPRH_27270</name>
</gene>
<dbReference type="EMBL" id="JBHSKP010000022">
    <property type="protein sequence ID" value="MFC5155435.1"/>
    <property type="molecule type" value="Genomic_DNA"/>
</dbReference>
<evidence type="ECO:0000256" key="2">
    <source>
        <dbReference type="SAM" id="MobiDB-lite"/>
    </source>
</evidence>
<evidence type="ECO:0000313" key="4">
    <source>
        <dbReference type="EMBL" id="MFC5155435.1"/>
    </source>
</evidence>
<comment type="caution">
    <text evidence="4">The sequence shown here is derived from an EMBL/GenBank/DDBJ whole genome shotgun (WGS) entry which is preliminary data.</text>
</comment>
<evidence type="ECO:0000313" key="5">
    <source>
        <dbReference type="Proteomes" id="UP001596160"/>
    </source>
</evidence>
<dbReference type="InterPro" id="IPR013538">
    <property type="entry name" value="ASHA1/2-like_C"/>
</dbReference>
<evidence type="ECO:0000256" key="1">
    <source>
        <dbReference type="ARBA" id="ARBA00006817"/>
    </source>
</evidence>
<dbReference type="Pfam" id="PF08327">
    <property type="entry name" value="AHSA1"/>
    <property type="match status" value="1"/>
</dbReference>
<sequence length="230" mass="24644">MSEIADRIDDVRREVGTRPPAGAPEDTEGPAGEEVRTVLLARAFDAPPETVWRACTDPERVGRWFLPLGGDLRPGGHYRLEGNAGGEILDCEPPRLLRVSWLFGESPGFGEVELRLAPEPEDGGRTAFELEHIAVVPPGMWDRFGPGAVGVGWDLALLGLDLHLLGRPVGDPAAWQVSDEAREFIARSAERWGAAHRASGAPEDVAASAARETTAFYAPPGPPEDSAETA</sequence>
<name>A0ABW0ATT4_9ACTN</name>
<organism evidence="4 5">
    <name type="scientific">Streptomyces amakusaensis</name>
    <dbReference type="NCBI Taxonomy" id="67271"/>
    <lineage>
        <taxon>Bacteria</taxon>
        <taxon>Bacillati</taxon>
        <taxon>Actinomycetota</taxon>
        <taxon>Actinomycetes</taxon>
        <taxon>Kitasatosporales</taxon>
        <taxon>Streptomycetaceae</taxon>
        <taxon>Streptomyces</taxon>
    </lineage>
</organism>